<protein>
    <submittedName>
        <fullName evidence="1">Uncharacterized protein</fullName>
    </submittedName>
</protein>
<dbReference type="EMBL" id="UYRX01000040">
    <property type="protein sequence ID" value="VDK70799.1"/>
    <property type="molecule type" value="Genomic_DNA"/>
</dbReference>
<sequence>MKVLANEYGYGDDDNRQVMFYQSSGQNQHISGNSSEKSKYSKHPLVENIVEGEDMLELMLSPEFAPFISEEFNEKQISRKSRKQVWILISRIEIKNGAWSIGAAEKTTWWFDQVEQK</sequence>
<organism evidence="1 2">
    <name type="scientific">Litomosoides sigmodontis</name>
    <name type="common">Filarial nematode worm</name>
    <dbReference type="NCBI Taxonomy" id="42156"/>
    <lineage>
        <taxon>Eukaryota</taxon>
        <taxon>Metazoa</taxon>
        <taxon>Ecdysozoa</taxon>
        <taxon>Nematoda</taxon>
        <taxon>Chromadorea</taxon>
        <taxon>Rhabditida</taxon>
        <taxon>Spirurina</taxon>
        <taxon>Spiruromorpha</taxon>
        <taxon>Filarioidea</taxon>
        <taxon>Onchocercidae</taxon>
        <taxon>Litomosoides</taxon>
    </lineage>
</organism>
<proteinExistence type="predicted"/>
<keyword evidence="2" id="KW-1185">Reference proteome</keyword>
<evidence type="ECO:0000313" key="2">
    <source>
        <dbReference type="Proteomes" id="UP000277928"/>
    </source>
</evidence>
<dbReference type="AlphaFoldDB" id="A0A3P6SGW9"/>
<evidence type="ECO:0000313" key="1">
    <source>
        <dbReference type="EMBL" id="VDK70799.1"/>
    </source>
</evidence>
<reference evidence="1 2" key="1">
    <citation type="submission" date="2018-08" db="EMBL/GenBank/DDBJ databases">
        <authorList>
            <person name="Laetsch R D."/>
            <person name="Stevens L."/>
            <person name="Kumar S."/>
            <person name="Blaxter L. M."/>
        </authorList>
    </citation>
    <scope>NUCLEOTIDE SEQUENCE [LARGE SCALE GENOMIC DNA]</scope>
</reference>
<dbReference type="Proteomes" id="UP000277928">
    <property type="component" value="Unassembled WGS sequence"/>
</dbReference>
<accession>A0A3P6SGW9</accession>
<gene>
    <name evidence="1" type="ORF">NLS_LOCUS1228</name>
</gene>
<dbReference type="OrthoDB" id="5858620at2759"/>
<name>A0A3P6SGW9_LITSI</name>